<dbReference type="SUPFAM" id="SSF103473">
    <property type="entry name" value="MFS general substrate transporter"/>
    <property type="match status" value="2"/>
</dbReference>
<evidence type="ECO:0000313" key="12">
    <source>
        <dbReference type="Proteomes" id="UP000054845"/>
    </source>
</evidence>
<feature type="transmembrane region" description="Helical" evidence="9">
    <location>
        <begin position="165"/>
        <end position="184"/>
    </location>
</feature>
<feature type="transmembrane region" description="Helical" evidence="9">
    <location>
        <begin position="614"/>
        <end position="633"/>
    </location>
</feature>
<name>A0A0P1BN87_9BASI</name>
<comment type="subcellular location">
    <subcellularLocation>
        <location evidence="1">Cell membrane</location>
        <topology evidence="1">Multi-pass membrane protein</topology>
    </subcellularLocation>
</comment>
<protein>
    <submittedName>
        <fullName evidence="11">Synaptic vesicle transporter SVOP and related transporters (Major facilitator superfamily)</fullName>
    </submittedName>
</protein>
<evidence type="ECO:0000256" key="7">
    <source>
        <dbReference type="ARBA" id="ARBA00038459"/>
    </source>
</evidence>
<evidence type="ECO:0000256" key="2">
    <source>
        <dbReference type="ARBA" id="ARBA00022448"/>
    </source>
</evidence>
<feature type="transmembrane region" description="Helical" evidence="9">
    <location>
        <begin position="709"/>
        <end position="728"/>
    </location>
</feature>
<reference evidence="11 12" key="1">
    <citation type="submission" date="2014-09" db="EMBL/GenBank/DDBJ databases">
        <authorList>
            <person name="Magalhaes I.L.F."/>
            <person name="Oliveira U."/>
            <person name="Santos F.R."/>
            <person name="Vidigal T.H.D.A."/>
            <person name="Brescovit A.D."/>
            <person name="Santos A.J."/>
        </authorList>
    </citation>
    <scope>NUCLEOTIDE SEQUENCE [LARGE SCALE GENOMIC DNA]</scope>
</reference>
<feature type="domain" description="Major facilitator superfamily (MFS) profile" evidence="10">
    <location>
        <begin position="167"/>
        <end position="731"/>
    </location>
</feature>
<evidence type="ECO:0000256" key="3">
    <source>
        <dbReference type="ARBA" id="ARBA00022475"/>
    </source>
</evidence>
<evidence type="ECO:0000256" key="6">
    <source>
        <dbReference type="ARBA" id="ARBA00023136"/>
    </source>
</evidence>
<feature type="transmembrane region" description="Helical" evidence="9">
    <location>
        <begin position="639"/>
        <end position="665"/>
    </location>
</feature>
<dbReference type="Pfam" id="PF07690">
    <property type="entry name" value="MFS_1"/>
    <property type="match status" value="1"/>
</dbReference>
<dbReference type="PANTHER" id="PTHR23502">
    <property type="entry name" value="MAJOR FACILITATOR SUPERFAMILY"/>
    <property type="match status" value="1"/>
</dbReference>
<keyword evidence="5 9" id="KW-1133">Transmembrane helix</keyword>
<feature type="transmembrane region" description="Helical" evidence="9">
    <location>
        <begin position="259"/>
        <end position="283"/>
    </location>
</feature>
<feature type="region of interest" description="Disordered" evidence="8">
    <location>
        <begin position="97"/>
        <end position="121"/>
    </location>
</feature>
<feature type="transmembrane region" description="Helical" evidence="9">
    <location>
        <begin position="295"/>
        <end position="315"/>
    </location>
</feature>
<dbReference type="Gene3D" id="1.20.1250.20">
    <property type="entry name" value="MFS general substrate transporter like domains"/>
    <property type="match status" value="2"/>
</dbReference>
<feature type="transmembrane region" description="Helical" evidence="9">
    <location>
        <begin position="321"/>
        <end position="343"/>
    </location>
</feature>
<feature type="region of interest" description="Disordered" evidence="8">
    <location>
        <begin position="1"/>
        <end position="72"/>
    </location>
</feature>
<dbReference type="EMBL" id="CCYA01000270">
    <property type="protein sequence ID" value="CEH18265.1"/>
    <property type="molecule type" value="Genomic_DNA"/>
</dbReference>
<dbReference type="GO" id="GO:0022857">
    <property type="term" value="F:transmembrane transporter activity"/>
    <property type="evidence" value="ECO:0007669"/>
    <property type="project" value="InterPro"/>
</dbReference>
<dbReference type="InterPro" id="IPR036259">
    <property type="entry name" value="MFS_trans_sf"/>
</dbReference>
<organism evidence="11 12">
    <name type="scientific">Ceraceosorus bombacis</name>
    <dbReference type="NCBI Taxonomy" id="401625"/>
    <lineage>
        <taxon>Eukaryota</taxon>
        <taxon>Fungi</taxon>
        <taxon>Dikarya</taxon>
        <taxon>Basidiomycota</taxon>
        <taxon>Ustilaginomycotina</taxon>
        <taxon>Exobasidiomycetes</taxon>
        <taxon>Ceraceosorales</taxon>
        <taxon>Ceraceosoraceae</taxon>
        <taxon>Ceraceosorus</taxon>
    </lineage>
</organism>
<keyword evidence="6 9" id="KW-0472">Membrane</keyword>
<evidence type="ECO:0000313" key="11">
    <source>
        <dbReference type="EMBL" id="CEH18265.1"/>
    </source>
</evidence>
<accession>A0A0P1BN87</accession>
<feature type="transmembrane region" description="Helical" evidence="9">
    <location>
        <begin position="677"/>
        <end position="703"/>
    </location>
</feature>
<feature type="transmembrane region" description="Helical" evidence="9">
    <location>
        <begin position="430"/>
        <end position="454"/>
    </location>
</feature>
<sequence length="739" mass="79736">MVGTSQAHSMAGAGHHRAEGSQTSTGHLRSTVTPSVHPPTPAPFAARRDNNALNDAGPLSSPSQTSSLHRIASRHSTKDLIVKALTRFCCGAMEIEADSSTDPSRRRSAFQPDMSVSPSPLAPAVLRDSRAASKPEAPPKKLSDLSDVKLVGYEDPRNWSSPRKWSTAAIISFMGFISPLGSSIVVPGSPFVDREFNLPSRTVALLPVSMFVLGLGMGPFLLAPASELKGRQPVYVLSSLVFVAFNVATAVAPNMTALIILRFLAGAAGSAGPSLGAGSIGDMFAPNERGRAQSLYGLGPLLGPVCGTVAGGWIVQDIRSWRWLLWTLTILSGAVLFIIAALLRETYAPVLLERKKRRAAKERLDQLPAAVANGLDPIEAAIEEDLLRRVATSGAPRGMSLVRRALFEVTPGVAARTKTRIAFARPFRLLFTNPICAVFSIYMGFIYGIIFLFLTQHPLLYQHREPDEEAPRPDQLPTYDWKPGPAGLTYIGLGLGFLTAALINVLLQDSIYRRLVASNGKLGWFLFDLPEVIEARMANDKHIDIAQRDHDMEASAAPAVAAPVTAEKIAPTPHSSEAPAAEKHVAETKPSARVTKPVLPMPVRKGRPEYRLPLCLLGMIILPMGLVIFGWAADQRVHWVAPLVGSYLVGMGSILPFQVILVYLVDAFIPFSASATACAVLVRSILAAVFPLFAQQMFVAWGFGGGSTFLAGISLLAVPVPIVLYRYGEQLRERFKFRQ</sequence>
<dbReference type="STRING" id="401625.A0A0P1BN87"/>
<dbReference type="PANTHER" id="PTHR23502:SF186">
    <property type="entry name" value="MAJOR FACILITATOR SUPERFAMILY (MFS) PROFILE DOMAIN-CONTAINING PROTEIN"/>
    <property type="match status" value="1"/>
</dbReference>
<dbReference type="GO" id="GO:0005886">
    <property type="term" value="C:plasma membrane"/>
    <property type="evidence" value="ECO:0007669"/>
    <property type="project" value="UniProtKB-SubCell"/>
</dbReference>
<proteinExistence type="inferred from homology"/>
<evidence type="ECO:0000256" key="8">
    <source>
        <dbReference type="SAM" id="MobiDB-lite"/>
    </source>
</evidence>
<keyword evidence="12" id="KW-1185">Reference proteome</keyword>
<dbReference type="Proteomes" id="UP000054845">
    <property type="component" value="Unassembled WGS sequence"/>
</dbReference>
<evidence type="ECO:0000256" key="1">
    <source>
        <dbReference type="ARBA" id="ARBA00004651"/>
    </source>
</evidence>
<evidence type="ECO:0000256" key="4">
    <source>
        <dbReference type="ARBA" id="ARBA00022692"/>
    </source>
</evidence>
<dbReference type="AlphaFoldDB" id="A0A0P1BN87"/>
<evidence type="ECO:0000256" key="9">
    <source>
        <dbReference type="SAM" id="Phobius"/>
    </source>
</evidence>
<dbReference type="CDD" id="cd17323">
    <property type="entry name" value="MFS_Tpo1_MDR_like"/>
    <property type="match status" value="1"/>
</dbReference>
<evidence type="ECO:0000259" key="10">
    <source>
        <dbReference type="PROSITE" id="PS50850"/>
    </source>
</evidence>
<keyword evidence="4 9" id="KW-0812">Transmembrane</keyword>
<dbReference type="PROSITE" id="PS50850">
    <property type="entry name" value="MFS"/>
    <property type="match status" value="1"/>
</dbReference>
<feature type="transmembrane region" description="Helical" evidence="9">
    <location>
        <begin position="234"/>
        <end position="253"/>
    </location>
</feature>
<dbReference type="InterPro" id="IPR020846">
    <property type="entry name" value="MFS_dom"/>
</dbReference>
<feature type="transmembrane region" description="Helical" evidence="9">
    <location>
        <begin position="204"/>
        <end position="222"/>
    </location>
</feature>
<feature type="transmembrane region" description="Helical" evidence="9">
    <location>
        <begin position="487"/>
        <end position="507"/>
    </location>
</feature>
<dbReference type="InterPro" id="IPR011701">
    <property type="entry name" value="MFS"/>
</dbReference>
<comment type="similarity">
    <text evidence="7">Belongs to the major facilitator superfamily. DHA1 family. Polyamines/proton antiporter (TC 2.A.1.2.16) subfamily.</text>
</comment>
<keyword evidence="2" id="KW-0813">Transport</keyword>
<keyword evidence="3" id="KW-1003">Cell membrane</keyword>
<dbReference type="OrthoDB" id="6770063at2759"/>
<evidence type="ECO:0000256" key="5">
    <source>
        <dbReference type="ARBA" id="ARBA00022989"/>
    </source>
</evidence>